<evidence type="ECO:0000313" key="2">
    <source>
        <dbReference type="Proteomes" id="UP000286415"/>
    </source>
</evidence>
<proteinExistence type="predicted"/>
<organism evidence="1 2">
    <name type="scientific">Clonorchis sinensis</name>
    <name type="common">Chinese liver fluke</name>
    <dbReference type="NCBI Taxonomy" id="79923"/>
    <lineage>
        <taxon>Eukaryota</taxon>
        <taxon>Metazoa</taxon>
        <taxon>Spiralia</taxon>
        <taxon>Lophotrochozoa</taxon>
        <taxon>Platyhelminthes</taxon>
        <taxon>Trematoda</taxon>
        <taxon>Digenea</taxon>
        <taxon>Opisthorchiida</taxon>
        <taxon>Opisthorchiata</taxon>
        <taxon>Opisthorchiidae</taxon>
        <taxon>Clonorchis</taxon>
    </lineage>
</organism>
<keyword evidence="2" id="KW-1185">Reference proteome</keyword>
<gene>
    <name evidence="1" type="ORF">CSKR_101725</name>
</gene>
<evidence type="ECO:0000313" key="1">
    <source>
        <dbReference type="EMBL" id="KAG5450561.1"/>
    </source>
</evidence>
<dbReference type="Proteomes" id="UP000286415">
    <property type="component" value="Unassembled WGS sequence"/>
</dbReference>
<comment type="caution">
    <text evidence="1">The sequence shown here is derived from an EMBL/GenBank/DDBJ whole genome shotgun (WGS) entry which is preliminary data.</text>
</comment>
<name>A0A419PHB7_CLOSI</name>
<dbReference type="AlphaFoldDB" id="A0A419PHB7"/>
<accession>A0A419PHB7</accession>
<sequence>MSPKKGETGRGLPKSGPTEYLTATLEHNLPWSKHKDGQVLLGQPGRIPALVLLSGGMAVKHRMLQLNEFFAFSARHYPYNTLQWRDSSEVHSKTIICVSFTKLNIHLLLERVFLSFPGYSLTVTQMQVNATNRLHKFRKRSHFSRVAKRMYEKTYYSHASSAVSTVTPIFCSMIVVHPSR</sequence>
<dbReference type="InParanoid" id="A0A419PHB7"/>
<protein>
    <submittedName>
        <fullName evidence="1">Uncharacterized protein</fullName>
    </submittedName>
</protein>
<reference evidence="1 2" key="2">
    <citation type="journal article" date="2021" name="Genomics">
        <title>High-quality reference genome for Clonorchis sinensis.</title>
        <authorList>
            <person name="Young N.D."/>
            <person name="Stroehlein A.J."/>
            <person name="Kinkar L."/>
            <person name="Wang T."/>
            <person name="Sohn W.M."/>
            <person name="Chang B.C.H."/>
            <person name="Kaur P."/>
            <person name="Weisz D."/>
            <person name="Dudchenko O."/>
            <person name="Aiden E.L."/>
            <person name="Korhonen P.K."/>
            <person name="Gasser R.B."/>
        </authorList>
    </citation>
    <scope>NUCLEOTIDE SEQUENCE [LARGE SCALE GENOMIC DNA]</scope>
    <source>
        <strain evidence="1">Cs-k2</strain>
    </source>
</reference>
<dbReference type="EMBL" id="NIRI02000042">
    <property type="protein sequence ID" value="KAG5450561.1"/>
    <property type="molecule type" value="Genomic_DNA"/>
</dbReference>
<reference evidence="1 2" key="1">
    <citation type="journal article" date="2018" name="Biotechnol. Adv.">
        <title>Improved genomic resources and new bioinformatic workflow for the carcinogenic parasite Clonorchis sinensis: Biotechnological implications.</title>
        <authorList>
            <person name="Wang D."/>
            <person name="Korhonen P.K."/>
            <person name="Gasser R.B."/>
            <person name="Young N.D."/>
        </authorList>
    </citation>
    <scope>NUCLEOTIDE SEQUENCE [LARGE SCALE GENOMIC DNA]</scope>
    <source>
        <strain evidence="1">Cs-k2</strain>
    </source>
</reference>